<keyword evidence="3 16" id="KW-0479">Metal-binding</keyword>
<evidence type="ECO:0000256" key="8">
    <source>
        <dbReference type="ARBA" id="ARBA00023125"/>
    </source>
</evidence>
<evidence type="ECO:0000259" key="19">
    <source>
        <dbReference type="PROSITE" id="PS51843"/>
    </source>
</evidence>
<evidence type="ECO:0000256" key="4">
    <source>
        <dbReference type="ARBA" id="ARBA00022771"/>
    </source>
</evidence>
<dbReference type="Pfam" id="PF00104">
    <property type="entry name" value="Hormone_recep"/>
    <property type="match status" value="1"/>
</dbReference>
<dbReference type="OrthoDB" id="5774777at2759"/>
<proteinExistence type="inferred from homology"/>
<keyword evidence="8 16" id="KW-0238">DNA-binding</keyword>
<dbReference type="InterPro" id="IPR013088">
    <property type="entry name" value="Znf_NHR/GATA"/>
</dbReference>
<keyword evidence="10 16" id="KW-0675">Receptor</keyword>
<dbReference type="RefSeq" id="XP_019626871.1">
    <property type="nucleotide sequence ID" value="XM_019771312.1"/>
</dbReference>
<evidence type="ECO:0000256" key="5">
    <source>
        <dbReference type="ARBA" id="ARBA00022833"/>
    </source>
</evidence>
<keyword evidence="20" id="KW-1185">Reference proteome</keyword>
<dbReference type="Pfam" id="PF00105">
    <property type="entry name" value="zf-C4"/>
    <property type="match status" value="1"/>
</dbReference>
<dbReference type="GO" id="GO:0005634">
    <property type="term" value="C:nucleus"/>
    <property type="evidence" value="ECO:0007669"/>
    <property type="project" value="UniProtKB-SubCell"/>
</dbReference>
<comment type="function">
    <text evidence="12">Orphan nuclear receptor of retinal photoreceptor cells. Transcriptional factor that is an activator of rod development and repressor of cone development. Binds the promoter region of a number of rod- and cone-specific genes, including rhodopsin, M- and S-opsin and rod-specific phosphodiesterase beta subunit. Enhances rhodopsin expression. Represses M- and S-cone opsin expression.</text>
</comment>
<keyword evidence="5 16" id="KW-0862">Zinc</keyword>
<dbReference type="KEGG" id="bbel:109471883"/>
<dbReference type="InterPro" id="IPR001628">
    <property type="entry name" value="Znf_hrmn_rcpt"/>
</dbReference>
<dbReference type="PANTHER" id="PTHR24083">
    <property type="entry name" value="NUCLEAR HORMONE RECEPTOR"/>
    <property type="match status" value="1"/>
</dbReference>
<comment type="similarity">
    <text evidence="16">Belongs to the nuclear hormone receptor family.</text>
</comment>
<evidence type="ECO:0000256" key="1">
    <source>
        <dbReference type="ARBA" id="ARBA00004123"/>
    </source>
</evidence>
<name>A0A6P4ZAZ8_BRABE</name>
<evidence type="ECO:0000256" key="6">
    <source>
        <dbReference type="ARBA" id="ARBA00022843"/>
    </source>
</evidence>
<dbReference type="Gene3D" id="3.30.50.10">
    <property type="entry name" value="Erythroid Transcription Factor GATA-1, subunit A"/>
    <property type="match status" value="1"/>
</dbReference>
<feature type="domain" description="Nuclear receptor" evidence="18">
    <location>
        <begin position="106"/>
        <end position="182"/>
    </location>
</feature>
<evidence type="ECO:0000256" key="11">
    <source>
        <dbReference type="ARBA" id="ARBA00023242"/>
    </source>
</evidence>
<keyword evidence="2" id="KW-1017">Isopeptide bond</keyword>
<keyword evidence="6" id="KW-0832">Ubl conjugation</keyword>
<evidence type="ECO:0000256" key="10">
    <source>
        <dbReference type="ARBA" id="ARBA00023170"/>
    </source>
</evidence>
<evidence type="ECO:0000256" key="13">
    <source>
        <dbReference type="ARBA" id="ARBA00071097"/>
    </source>
</evidence>
<dbReference type="FunFam" id="3.30.50.10:FF:000028">
    <property type="entry name" value="Nuclear receptor subfamily 2, group E, member 3"/>
    <property type="match status" value="1"/>
</dbReference>
<evidence type="ECO:0000256" key="12">
    <source>
        <dbReference type="ARBA" id="ARBA00053319"/>
    </source>
</evidence>
<feature type="domain" description="NR LBD" evidence="19">
    <location>
        <begin position="253"/>
        <end position="470"/>
    </location>
</feature>
<dbReference type="GO" id="GO:0043565">
    <property type="term" value="F:sequence-specific DNA binding"/>
    <property type="evidence" value="ECO:0007669"/>
    <property type="project" value="InterPro"/>
</dbReference>
<dbReference type="InterPro" id="IPR001723">
    <property type="entry name" value="Nuclear_hrmn_rcpt"/>
</dbReference>
<evidence type="ECO:0000256" key="14">
    <source>
        <dbReference type="ARBA" id="ARBA00079595"/>
    </source>
</evidence>
<dbReference type="GO" id="GO:0008270">
    <property type="term" value="F:zinc ion binding"/>
    <property type="evidence" value="ECO:0007669"/>
    <property type="project" value="UniProtKB-KW"/>
</dbReference>
<evidence type="ECO:0000256" key="3">
    <source>
        <dbReference type="ARBA" id="ARBA00022723"/>
    </source>
</evidence>
<organism evidence="20 21">
    <name type="scientific">Branchiostoma belcheri</name>
    <name type="common">Amphioxus</name>
    <dbReference type="NCBI Taxonomy" id="7741"/>
    <lineage>
        <taxon>Eukaryota</taxon>
        <taxon>Metazoa</taxon>
        <taxon>Chordata</taxon>
        <taxon>Cephalochordata</taxon>
        <taxon>Leptocardii</taxon>
        <taxon>Amphioxiformes</taxon>
        <taxon>Branchiostomatidae</taxon>
        <taxon>Branchiostoma</taxon>
    </lineage>
</organism>
<evidence type="ECO:0000256" key="7">
    <source>
        <dbReference type="ARBA" id="ARBA00023015"/>
    </source>
</evidence>
<evidence type="ECO:0000313" key="21">
    <source>
        <dbReference type="RefSeq" id="XP_019626871.1"/>
    </source>
</evidence>
<dbReference type="CDD" id="cd06950">
    <property type="entry name" value="NR_LBD_Tlx_PNR_like"/>
    <property type="match status" value="1"/>
</dbReference>
<feature type="compositionally biased region" description="Low complexity" evidence="17">
    <location>
        <begin position="39"/>
        <end position="60"/>
    </location>
</feature>
<evidence type="ECO:0000259" key="18">
    <source>
        <dbReference type="PROSITE" id="PS51030"/>
    </source>
</evidence>
<protein>
    <recommendedName>
        <fullName evidence="13">Photoreceptor-specific nuclear receptor</fullName>
    </recommendedName>
    <alternativeName>
        <fullName evidence="14">Nuclear receptor subfamily 2 group E member 3</fullName>
    </alternativeName>
    <alternativeName>
        <fullName evidence="15">Retina-specific nuclear receptor</fullName>
    </alternativeName>
</protein>
<dbReference type="InterPro" id="IPR050274">
    <property type="entry name" value="Nuclear_hormone_rcpt_NR2"/>
</dbReference>
<dbReference type="SUPFAM" id="SSF48508">
    <property type="entry name" value="Nuclear receptor ligand-binding domain"/>
    <property type="match status" value="1"/>
</dbReference>
<dbReference type="GO" id="GO:0045944">
    <property type="term" value="P:positive regulation of transcription by RNA polymerase II"/>
    <property type="evidence" value="ECO:0007669"/>
    <property type="project" value="UniProtKB-ARBA"/>
</dbReference>
<reference evidence="21" key="1">
    <citation type="submission" date="2025-08" db="UniProtKB">
        <authorList>
            <consortium name="RefSeq"/>
        </authorList>
    </citation>
    <scope>IDENTIFICATION</scope>
    <source>
        <tissue evidence="21">Gonad</tissue>
    </source>
</reference>
<keyword evidence="7 16" id="KW-0805">Transcription regulation</keyword>
<feature type="compositionally biased region" description="Low complexity" evidence="17">
    <location>
        <begin position="1"/>
        <end position="32"/>
    </location>
</feature>
<feature type="region of interest" description="Disordered" evidence="17">
    <location>
        <begin position="1"/>
        <end position="69"/>
    </location>
</feature>
<dbReference type="Proteomes" id="UP000515135">
    <property type="component" value="Unplaced"/>
</dbReference>
<dbReference type="AlphaFoldDB" id="A0A6P4ZAZ8"/>
<comment type="subcellular location">
    <subcellularLocation>
        <location evidence="1 16">Nucleus</location>
    </subcellularLocation>
</comment>
<keyword evidence="11 16" id="KW-0539">Nucleus</keyword>
<sequence length="470" mass="51133">MDPHAGNSESGIGSNGSPRSSSTGSAEGSPGPSTGGSPGPSSGSMGGSESSPGGMELPGPRSISPPTLGVSTLRHSYPGCMSEAIFPHDMGRPGVQKFEGKRLMSHTACKVCGDTSSGKHYGIYACNGCSGFFKRSVRRKLIYRCQAGKGMCTIDKAHRNQCQACRLKKCLAAGMNKDAVQNERQPRNSAQVRPDQIDMDTDPAVIATARDSLPAPILHTQRAVNGSPPAGHRFMASLMTAETCAKLEPKEAEDQQYVDVTSVSPERPEVPEAIHLYPSAQENIYEASARLLFMAVKWAKNLPVFANLPFRDQVILLEEGWGELFLLCAIQWSMPFDTSPLVSPTEHAQSGGSGATLQDLRALQEMVDRFKALEVDPSEFACLKAVALFKPDTRGLKDPLQVEKLQDQAQLMLAEHTRSQNRNHPIRFGRLLLTLPCLRHVGPDRIETIFFQRTIGNTPMERLLSDMFKN</sequence>
<dbReference type="CDD" id="cd06970">
    <property type="entry name" value="NR_DBD_PNR"/>
    <property type="match status" value="1"/>
</dbReference>
<evidence type="ECO:0000313" key="20">
    <source>
        <dbReference type="Proteomes" id="UP000515135"/>
    </source>
</evidence>
<dbReference type="SUPFAM" id="SSF57716">
    <property type="entry name" value="Glucocorticoid receptor-like (DNA-binding domain)"/>
    <property type="match status" value="1"/>
</dbReference>
<accession>A0A6P4ZAZ8</accession>
<dbReference type="PRINTS" id="PR00047">
    <property type="entry name" value="STROIDFINGER"/>
</dbReference>
<evidence type="ECO:0000256" key="17">
    <source>
        <dbReference type="SAM" id="MobiDB-lite"/>
    </source>
</evidence>
<dbReference type="GeneID" id="109471883"/>
<dbReference type="GO" id="GO:0003700">
    <property type="term" value="F:DNA-binding transcription factor activity"/>
    <property type="evidence" value="ECO:0007669"/>
    <property type="project" value="InterPro"/>
</dbReference>
<dbReference type="SMART" id="SM00430">
    <property type="entry name" value="HOLI"/>
    <property type="match status" value="1"/>
</dbReference>
<gene>
    <name evidence="21" type="primary">LOC109471883</name>
</gene>
<dbReference type="InterPro" id="IPR035500">
    <property type="entry name" value="NHR-like_dom_sf"/>
</dbReference>
<dbReference type="PROSITE" id="PS51843">
    <property type="entry name" value="NR_LBD"/>
    <property type="match status" value="1"/>
</dbReference>
<evidence type="ECO:0000256" key="15">
    <source>
        <dbReference type="ARBA" id="ARBA00082944"/>
    </source>
</evidence>
<dbReference type="FunFam" id="1.10.565.10:FF:000022">
    <property type="entry name" value="Nuclear receptor subfamily 2 group E member 3"/>
    <property type="match status" value="1"/>
</dbReference>
<evidence type="ECO:0000256" key="9">
    <source>
        <dbReference type="ARBA" id="ARBA00023163"/>
    </source>
</evidence>
<dbReference type="InterPro" id="IPR000536">
    <property type="entry name" value="Nucl_hrmn_rcpt_lig-bd"/>
</dbReference>
<dbReference type="PROSITE" id="PS00031">
    <property type="entry name" value="NUCLEAR_REC_DBD_1"/>
    <property type="match status" value="1"/>
</dbReference>
<dbReference type="PRINTS" id="PR00398">
    <property type="entry name" value="STRDHORMONER"/>
</dbReference>
<keyword evidence="4 16" id="KW-0863">Zinc-finger</keyword>
<keyword evidence="9 16" id="KW-0804">Transcription</keyword>
<evidence type="ECO:0000256" key="16">
    <source>
        <dbReference type="RuleBase" id="RU004334"/>
    </source>
</evidence>
<dbReference type="PROSITE" id="PS51030">
    <property type="entry name" value="NUCLEAR_REC_DBD_2"/>
    <property type="match status" value="1"/>
</dbReference>
<dbReference type="Gene3D" id="1.10.565.10">
    <property type="entry name" value="Retinoid X Receptor"/>
    <property type="match status" value="1"/>
</dbReference>
<evidence type="ECO:0000256" key="2">
    <source>
        <dbReference type="ARBA" id="ARBA00022499"/>
    </source>
</evidence>
<dbReference type="SMART" id="SM00399">
    <property type="entry name" value="ZnF_C4"/>
    <property type="match status" value="1"/>
</dbReference>